<evidence type="ECO:0000256" key="1">
    <source>
        <dbReference type="SAM" id="SignalP"/>
    </source>
</evidence>
<dbReference type="Pfam" id="PF19647">
    <property type="entry name" value="Septknot"/>
    <property type="match status" value="1"/>
</dbReference>
<keyword evidence="1" id="KW-0732">Signal</keyword>
<dbReference type="InterPro" id="IPR046148">
    <property type="entry name" value="Septknot"/>
</dbReference>
<feature type="signal peptide" evidence="1">
    <location>
        <begin position="1"/>
        <end position="23"/>
    </location>
</feature>
<gene>
    <name evidence="3" type="ORF">CH379_019325</name>
</gene>
<evidence type="ECO:0000259" key="2">
    <source>
        <dbReference type="Pfam" id="PF19647"/>
    </source>
</evidence>
<accession>A0AAE4U1Y8</accession>
<protein>
    <recommendedName>
        <fullName evidence="2">7(1) septoil knot domain-containing protein</fullName>
    </recommendedName>
</protein>
<feature type="domain" description="7(1) septoil knot" evidence="2">
    <location>
        <begin position="34"/>
        <end position="106"/>
    </location>
</feature>
<feature type="chain" id="PRO_5042161255" description="7(1) septoil knot domain-containing protein" evidence="1">
    <location>
        <begin position="24"/>
        <end position="108"/>
    </location>
</feature>
<comment type="caution">
    <text evidence="3">The sequence shown here is derived from an EMBL/GenBank/DDBJ whole genome shotgun (WGS) entry which is preliminary data.</text>
</comment>
<evidence type="ECO:0000313" key="3">
    <source>
        <dbReference type="EMBL" id="MDV6237785.1"/>
    </source>
</evidence>
<proteinExistence type="predicted"/>
<keyword evidence="4" id="KW-1185">Reference proteome</keyword>
<dbReference type="EMBL" id="NPEF02000033">
    <property type="protein sequence ID" value="MDV6237785.1"/>
    <property type="molecule type" value="Genomic_DNA"/>
</dbReference>
<name>A0AAE4U1Y8_9LEPT</name>
<organism evidence="3 4">
    <name type="scientific">Leptospira ellisii</name>
    <dbReference type="NCBI Taxonomy" id="2023197"/>
    <lineage>
        <taxon>Bacteria</taxon>
        <taxon>Pseudomonadati</taxon>
        <taxon>Spirochaetota</taxon>
        <taxon>Spirochaetia</taxon>
        <taxon>Leptospirales</taxon>
        <taxon>Leptospiraceae</taxon>
        <taxon>Leptospira</taxon>
    </lineage>
</organism>
<reference evidence="3 4" key="1">
    <citation type="journal article" date="2018" name="Microb. Genom.">
        <title>Deciphering the unexplored Leptospira diversity from soils uncovers genomic evolution to virulence.</title>
        <authorList>
            <person name="Thibeaux R."/>
            <person name="Iraola G."/>
            <person name="Ferres I."/>
            <person name="Bierque E."/>
            <person name="Girault D."/>
            <person name="Soupe-Gilbert M.E."/>
            <person name="Picardeau M."/>
            <person name="Goarant C."/>
        </authorList>
    </citation>
    <scope>NUCLEOTIDE SEQUENCE [LARGE SCALE GENOMIC DNA]</scope>
    <source>
        <strain evidence="3 4">ATI7-C-A5</strain>
    </source>
</reference>
<sequence>MTKKALILIFSICLMIVVGTAYAGNVQSGCTFNGKKLYGKIQIVTSFPDVKVQEVTSFPDLKVQKVTSFPDSCGKWEIVNSFPDTKVQFVTSFPDIKIQYVTSFPGEN</sequence>
<dbReference type="AlphaFoldDB" id="A0AAE4U1Y8"/>
<dbReference type="Proteomes" id="UP000232122">
    <property type="component" value="Unassembled WGS sequence"/>
</dbReference>
<dbReference type="RefSeq" id="WP_207763177.1">
    <property type="nucleotide sequence ID" value="NZ_NPEF02000033.1"/>
</dbReference>
<evidence type="ECO:0000313" key="4">
    <source>
        <dbReference type="Proteomes" id="UP000232122"/>
    </source>
</evidence>